<proteinExistence type="predicted"/>
<evidence type="ECO:0000313" key="1">
    <source>
        <dbReference type="EMBL" id="MBK9295303.1"/>
    </source>
</evidence>
<reference evidence="1 2" key="1">
    <citation type="submission" date="2020-10" db="EMBL/GenBank/DDBJ databases">
        <title>Connecting structure to function with the recovery of over 1000 high-quality activated sludge metagenome-assembled genomes encoding full-length rRNA genes using long-read sequencing.</title>
        <authorList>
            <person name="Singleton C.M."/>
            <person name="Petriglieri F."/>
            <person name="Kristensen J.M."/>
            <person name="Kirkegaard R.H."/>
            <person name="Michaelsen T.Y."/>
            <person name="Andersen M.H."/>
            <person name="Karst S.M."/>
            <person name="Dueholm M.S."/>
            <person name="Nielsen P.H."/>
            <person name="Albertsen M."/>
        </authorList>
    </citation>
    <scope>NUCLEOTIDE SEQUENCE [LARGE SCALE GENOMIC DNA]</scope>
    <source>
        <strain evidence="1">Lyne_18-Q3-R50-59_MAXAC.006</strain>
    </source>
</reference>
<name>A0A936TBN6_9ACTN</name>
<accession>A0A936TBN6</accession>
<gene>
    <name evidence="1" type="ORF">IPN02_00180</name>
</gene>
<sequence length="143" mass="15089">MLATTMALLALLQFVDTSRYRSFVPEMLGSDDERVANIDLLASQMSGFDQVRIAPAYYCTDSPEALMSFQDAVIAASLADTPINGYYGGRADEGEACATTVDLGGGGRVLAAVVSPLDPTLSGVVPPGFTCRSFTDEMSICSE</sequence>
<evidence type="ECO:0000313" key="2">
    <source>
        <dbReference type="Proteomes" id="UP000727993"/>
    </source>
</evidence>
<dbReference type="AlphaFoldDB" id="A0A936TBN6"/>
<organism evidence="1 2">
    <name type="scientific">Candidatus Neomicrothrix subdominans</name>
    <dbReference type="NCBI Taxonomy" id="2954438"/>
    <lineage>
        <taxon>Bacteria</taxon>
        <taxon>Bacillati</taxon>
        <taxon>Actinomycetota</taxon>
        <taxon>Acidimicrobiia</taxon>
        <taxon>Acidimicrobiales</taxon>
        <taxon>Microthrixaceae</taxon>
        <taxon>Candidatus Neomicrothrix</taxon>
    </lineage>
</organism>
<dbReference type="Proteomes" id="UP000727993">
    <property type="component" value="Unassembled WGS sequence"/>
</dbReference>
<protein>
    <submittedName>
        <fullName evidence="1">Uncharacterized protein</fullName>
    </submittedName>
</protein>
<comment type="caution">
    <text evidence="1">The sequence shown here is derived from an EMBL/GenBank/DDBJ whole genome shotgun (WGS) entry which is preliminary data.</text>
</comment>
<dbReference type="EMBL" id="JADJZA010000001">
    <property type="protein sequence ID" value="MBK9295303.1"/>
    <property type="molecule type" value="Genomic_DNA"/>
</dbReference>